<feature type="transmembrane region" description="Helical" evidence="1">
    <location>
        <begin position="28"/>
        <end position="46"/>
    </location>
</feature>
<dbReference type="GO" id="GO:0016740">
    <property type="term" value="F:transferase activity"/>
    <property type="evidence" value="ECO:0007669"/>
    <property type="project" value="UniProtKB-KW"/>
</dbReference>
<protein>
    <submittedName>
        <fullName evidence="2">1,4-dihydroxy-2-naphthoate prenyltransferase</fullName>
    </submittedName>
</protein>
<organism evidence="2 3">
    <name type="scientific">Agromyces seonyuensis</name>
    <dbReference type="NCBI Taxonomy" id="2662446"/>
    <lineage>
        <taxon>Bacteria</taxon>
        <taxon>Bacillati</taxon>
        <taxon>Actinomycetota</taxon>
        <taxon>Actinomycetes</taxon>
        <taxon>Micrococcales</taxon>
        <taxon>Microbacteriaceae</taxon>
        <taxon>Agromyces</taxon>
    </lineage>
</organism>
<gene>
    <name evidence="2" type="ORF">GB864_16875</name>
</gene>
<evidence type="ECO:0000313" key="3">
    <source>
        <dbReference type="Proteomes" id="UP000438182"/>
    </source>
</evidence>
<feature type="transmembrane region" description="Helical" evidence="1">
    <location>
        <begin position="53"/>
        <end position="71"/>
    </location>
</feature>
<sequence>AVAVVAGAVAVLLGGAGGDLAGIPVASWACFAGAVAASAATFVLALSRPPSRALFRLVMLAALLLAAQLVLTGRALAG</sequence>
<keyword evidence="3" id="KW-1185">Reference proteome</keyword>
<evidence type="ECO:0000313" key="2">
    <source>
        <dbReference type="EMBL" id="MWC00217.1"/>
    </source>
</evidence>
<keyword evidence="1" id="KW-0472">Membrane</keyword>
<keyword evidence="1" id="KW-0812">Transmembrane</keyword>
<keyword evidence="1" id="KW-1133">Transmembrane helix</keyword>
<reference evidence="2 3" key="1">
    <citation type="submission" date="2019-12" db="EMBL/GenBank/DDBJ databases">
        <authorList>
            <person name="Kim Y.S."/>
        </authorList>
    </citation>
    <scope>NUCLEOTIDE SEQUENCE [LARGE SCALE GENOMIC DNA]</scope>
    <source>
        <strain evidence="2 3">MMS17-SY077</strain>
    </source>
</reference>
<keyword evidence="2" id="KW-0808">Transferase</keyword>
<feature type="non-terminal residue" evidence="2">
    <location>
        <position position="1"/>
    </location>
</feature>
<comment type="caution">
    <text evidence="2">The sequence shown here is derived from an EMBL/GenBank/DDBJ whole genome shotgun (WGS) entry which is preliminary data.</text>
</comment>
<accession>A0A6I4P0Z4</accession>
<proteinExistence type="predicted"/>
<name>A0A6I4P0Z4_9MICO</name>
<dbReference type="EMBL" id="WSTA01000112">
    <property type="protein sequence ID" value="MWC00217.1"/>
    <property type="molecule type" value="Genomic_DNA"/>
</dbReference>
<dbReference type="Proteomes" id="UP000438182">
    <property type="component" value="Unassembled WGS sequence"/>
</dbReference>
<dbReference type="AlphaFoldDB" id="A0A6I4P0Z4"/>
<evidence type="ECO:0000256" key="1">
    <source>
        <dbReference type="SAM" id="Phobius"/>
    </source>
</evidence>